<keyword evidence="2" id="KW-0436">Ligase</keyword>
<evidence type="ECO:0000313" key="12">
    <source>
        <dbReference type="Proteomes" id="UP000216446"/>
    </source>
</evidence>
<evidence type="ECO:0000313" key="11">
    <source>
        <dbReference type="EMBL" id="OZC01136.1"/>
    </source>
</evidence>
<keyword evidence="6" id="KW-0862">Zinc</keyword>
<dbReference type="GO" id="GO:0008616">
    <property type="term" value="P:tRNA queuosine(34) biosynthetic process"/>
    <property type="evidence" value="ECO:0007669"/>
    <property type="project" value="UniProtKB-KW"/>
</dbReference>
<evidence type="ECO:0000256" key="10">
    <source>
        <dbReference type="ARBA" id="ARBA00047890"/>
    </source>
</evidence>
<evidence type="ECO:0000256" key="2">
    <source>
        <dbReference type="ARBA" id="ARBA00022598"/>
    </source>
</evidence>
<evidence type="ECO:0000256" key="8">
    <source>
        <dbReference type="ARBA" id="ARBA00037993"/>
    </source>
</evidence>
<keyword evidence="7" id="KW-0067">ATP-binding</keyword>
<comment type="catalytic activity">
    <reaction evidence="10">
        <text>7-carboxy-7-carbaguanine + NH4(+) + 2 ATP = 7-cyano-7-carbaguanine + 2 AMP + 2 diphosphate + 2 H(+)</text>
        <dbReference type="Rhea" id="RHEA:27982"/>
        <dbReference type="ChEBI" id="CHEBI:15378"/>
        <dbReference type="ChEBI" id="CHEBI:28938"/>
        <dbReference type="ChEBI" id="CHEBI:30616"/>
        <dbReference type="ChEBI" id="CHEBI:33019"/>
        <dbReference type="ChEBI" id="CHEBI:45075"/>
        <dbReference type="ChEBI" id="CHEBI:61036"/>
        <dbReference type="ChEBI" id="CHEBI:456215"/>
        <dbReference type="EC" id="6.3.4.20"/>
    </reaction>
</comment>
<evidence type="ECO:0000256" key="6">
    <source>
        <dbReference type="ARBA" id="ARBA00022833"/>
    </source>
</evidence>
<evidence type="ECO:0000256" key="1">
    <source>
        <dbReference type="ARBA" id="ARBA00005061"/>
    </source>
</evidence>
<dbReference type="InterPro" id="IPR014729">
    <property type="entry name" value="Rossmann-like_a/b/a_fold"/>
</dbReference>
<evidence type="ECO:0000256" key="5">
    <source>
        <dbReference type="ARBA" id="ARBA00022785"/>
    </source>
</evidence>
<dbReference type="OrthoDB" id="9789567at2"/>
<keyword evidence="4" id="KW-0547">Nucleotide-binding</keyword>
<dbReference type="Gene3D" id="3.40.50.620">
    <property type="entry name" value="HUPs"/>
    <property type="match status" value="1"/>
</dbReference>
<comment type="caution">
    <text evidence="11">The sequence shown here is derived from an EMBL/GenBank/DDBJ whole genome shotgun (WGS) entry which is preliminary data.</text>
</comment>
<reference evidence="11 12" key="1">
    <citation type="submission" date="2016-11" db="EMBL/GenBank/DDBJ databases">
        <title>Study of marine rhodopsin-containing bacteria.</title>
        <authorList>
            <person name="Yoshizawa S."/>
            <person name="Kumagai Y."/>
            <person name="Kogure K."/>
        </authorList>
    </citation>
    <scope>NUCLEOTIDE SEQUENCE [LARGE SCALE GENOMIC DNA]</scope>
    <source>
        <strain evidence="11 12">SG-29</strain>
    </source>
</reference>
<sequence length="437" mass="48107">MSVTHTDHVATVVFDEVGGDGLLLKPGANLKHGLPNFEEQFGAPTSLEEDLLVLASAIFACDLAFKRGEREAITRRIRLTVPVVNTAAFERVRRELQFALWTLSHDAWDVRFTAREGTPEANGAFQAGSPGKALLFSGGLDSFAAAVKFGDAGETVKLVSHVTANRAVSSSQENLLAHLDDRYPGQFERAAFRVSGFDRSSVGLPFPSDSDREETQRTRSFLFLSLAALVARRNRIQDVVMIAENGQMAIHLPLTAARISAFSTHTAHPEFVATMGPIMSKLLGYPIEITNPFLYLTKAEVVSDVVRDHADQLAHAVSCWKASRVRKDYNHCGYCVPCLIRRVSIEAHGTALPEYARDLLTEDVGDLRPDDDGKRNLVELCEFVATIDGRSQAALEDEYPDLINEHIDPVEAIGMYKRFATEAKAVFSSYPNVAKLF</sequence>
<protein>
    <recommendedName>
        <fullName evidence="9">7-cyano-7-deazaguanine synthase</fullName>
        <ecNumber evidence="9">6.3.4.20</ecNumber>
    </recommendedName>
</protein>
<dbReference type="AlphaFoldDB" id="A0A259TTY4"/>
<dbReference type="PANTHER" id="PTHR42914">
    <property type="entry name" value="7-CYANO-7-DEAZAGUANINE SYNTHASE"/>
    <property type="match status" value="1"/>
</dbReference>
<dbReference type="PANTHER" id="PTHR42914:SF1">
    <property type="entry name" value="7-CYANO-7-DEAZAGUANINE SYNTHASE"/>
    <property type="match status" value="1"/>
</dbReference>
<evidence type="ECO:0000256" key="3">
    <source>
        <dbReference type="ARBA" id="ARBA00022723"/>
    </source>
</evidence>
<dbReference type="Proteomes" id="UP000216446">
    <property type="component" value="Unassembled WGS sequence"/>
</dbReference>
<evidence type="ECO:0000256" key="7">
    <source>
        <dbReference type="ARBA" id="ARBA00022840"/>
    </source>
</evidence>
<keyword evidence="12" id="KW-1185">Reference proteome</keyword>
<organism evidence="11 12">
    <name type="scientific">Rubricoccus marinus</name>
    <dbReference type="NCBI Taxonomy" id="716817"/>
    <lineage>
        <taxon>Bacteria</taxon>
        <taxon>Pseudomonadati</taxon>
        <taxon>Rhodothermota</taxon>
        <taxon>Rhodothermia</taxon>
        <taxon>Rhodothermales</taxon>
        <taxon>Rubricoccaceae</taxon>
        <taxon>Rubricoccus</taxon>
    </lineage>
</organism>
<gene>
    <name evidence="11" type="ORF">BSZ36_18615</name>
</gene>
<dbReference type="GO" id="GO:0005524">
    <property type="term" value="F:ATP binding"/>
    <property type="evidence" value="ECO:0007669"/>
    <property type="project" value="UniProtKB-KW"/>
</dbReference>
<comment type="similarity">
    <text evidence="8">Belongs to the QueC family.</text>
</comment>
<dbReference type="GO" id="GO:0016874">
    <property type="term" value="F:ligase activity"/>
    <property type="evidence" value="ECO:0007669"/>
    <property type="project" value="UniProtKB-KW"/>
</dbReference>
<comment type="pathway">
    <text evidence="1">Purine metabolism; 7-cyano-7-deazaguanine biosynthesis.</text>
</comment>
<dbReference type="Pfam" id="PF06508">
    <property type="entry name" value="QueC"/>
    <property type="match status" value="1"/>
</dbReference>
<dbReference type="SUPFAM" id="SSF52402">
    <property type="entry name" value="Adenine nucleotide alpha hydrolases-like"/>
    <property type="match status" value="1"/>
</dbReference>
<dbReference type="InParanoid" id="A0A259TTY4"/>
<proteinExistence type="inferred from homology"/>
<evidence type="ECO:0000256" key="4">
    <source>
        <dbReference type="ARBA" id="ARBA00022741"/>
    </source>
</evidence>
<dbReference type="GO" id="GO:0046872">
    <property type="term" value="F:metal ion binding"/>
    <property type="evidence" value="ECO:0007669"/>
    <property type="project" value="UniProtKB-KW"/>
</dbReference>
<evidence type="ECO:0000256" key="9">
    <source>
        <dbReference type="ARBA" id="ARBA00039149"/>
    </source>
</evidence>
<dbReference type="EMBL" id="MQWB01000015">
    <property type="protein sequence ID" value="OZC01136.1"/>
    <property type="molecule type" value="Genomic_DNA"/>
</dbReference>
<keyword evidence="3" id="KW-0479">Metal-binding</keyword>
<keyword evidence="5" id="KW-0671">Queuosine biosynthesis</keyword>
<dbReference type="InterPro" id="IPR018317">
    <property type="entry name" value="QueC"/>
</dbReference>
<dbReference type="EC" id="6.3.4.20" evidence="9"/>
<accession>A0A259TTY4</accession>
<name>A0A259TTY4_9BACT</name>